<dbReference type="Pfam" id="PF10099">
    <property type="entry name" value="RskA_C"/>
    <property type="match status" value="1"/>
</dbReference>
<protein>
    <submittedName>
        <fullName evidence="2">Anti-sigma factor</fullName>
    </submittedName>
</protein>
<feature type="domain" description="Anti-sigma K factor RskA C-terminal" evidence="1">
    <location>
        <begin position="68"/>
        <end position="191"/>
    </location>
</feature>
<reference evidence="2 3" key="1">
    <citation type="submission" date="2020-07" db="EMBL/GenBank/DDBJ databases">
        <title>non toxigenic Corynebacterium sp. nov from a clinical source.</title>
        <authorList>
            <person name="Bernier A.-M."/>
            <person name="Bernard K."/>
        </authorList>
    </citation>
    <scope>NUCLEOTIDE SEQUENCE [LARGE SCALE GENOMIC DNA]</scope>
    <source>
        <strain evidence="3">NML 93-0612</strain>
    </source>
</reference>
<evidence type="ECO:0000313" key="2">
    <source>
        <dbReference type="EMBL" id="QMV84333.1"/>
    </source>
</evidence>
<evidence type="ECO:0000259" key="1">
    <source>
        <dbReference type="Pfam" id="PF10099"/>
    </source>
</evidence>
<organism evidence="2 3">
    <name type="scientific">Corynebacterium hindlerae</name>
    <dbReference type="NCBI Taxonomy" id="699041"/>
    <lineage>
        <taxon>Bacteria</taxon>
        <taxon>Bacillati</taxon>
        <taxon>Actinomycetota</taxon>
        <taxon>Actinomycetes</taxon>
        <taxon>Mycobacteriales</taxon>
        <taxon>Corynebacteriaceae</taxon>
        <taxon>Corynebacterium</taxon>
    </lineage>
</organism>
<name>A0A7G5FCJ2_9CORY</name>
<sequence length="199" mass="20813">MTRPEFPEDIEDLLNRAAPPLKPSESLKADIFAQIQQTPQIPQEPQESEAVGVVKPLRRRLAAPLLTLAAVSALLVGSLTWLSTETSSHQQMDSIMAASDARQSQANAMGAQLDIVVSQSMGKGGAMVDGIPAVGDGMGAQVWAVMADGSMESAGVIGPEPHDDVWMPLPGDTMKVMVTEEPMAGSAQPSGAVLAEVSL</sequence>
<keyword evidence="3" id="KW-1185">Reference proteome</keyword>
<gene>
    <name evidence="2" type="ORF">HW450_08100</name>
</gene>
<proteinExistence type="predicted"/>
<accession>A0A7G5FCJ2</accession>
<dbReference type="AlphaFoldDB" id="A0A7G5FCJ2"/>
<dbReference type="EMBL" id="CP059833">
    <property type="protein sequence ID" value="QMV84333.1"/>
    <property type="molecule type" value="Genomic_DNA"/>
</dbReference>
<dbReference type="Proteomes" id="UP000515570">
    <property type="component" value="Chromosome"/>
</dbReference>
<evidence type="ECO:0000313" key="3">
    <source>
        <dbReference type="Proteomes" id="UP000515570"/>
    </source>
</evidence>
<dbReference type="RefSeq" id="WP_182385142.1">
    <property type="nucleotide sequence ID" value="NZ_CP059833.1"/>
</dbReference>
<dbReference type="GO" id="GO:0005886">
    <property type="term" value="C:plasma membrane"/>
    <property type="evidence" value="ECO:0007669"/>
    <property type="project" value="InterPro"/>
</dbReference>
<dbReference type="InterPro" id="IPR018764">
    <property type="entry name" value="RskA_C"/>
</dbReference>